<sequence>MTTILKEKTELPNVIFVKLHKEDLWKKTELKVEVTETPKQAALPENIIDNAPNVIQEIDLMNFDDEVINNNIVTPNIKINNEPSPSIIDILLCDPTFGSNNSKNSVTRTLKTYEHGNKVLVEKPSEKEGIKQSTAVEAKSPVELNKLMDNNGVQLRTDYPRATTDTTIKKDIQTETYTVKSTKLINSTTKPDSSVRPREKKVYTFMELILYKYSPLTKEVTTEFNVLLDSIPSVENESNRPSRRRNSDYNGRIFGESSVENESNRVPSRRRNSDYNGRIFGESNLYIAPAVRKNSELSPDISFINELIVAQNRWIALVLEKKLQKENCFRRKCANMASSHIQAKDTTEENYVTQDFQYHETTRPRKAVRFLEINEND</sequence>
<evidence type="ECO:0000313" key="2">
    <source>
        <dbReference type="EMBL" id="CAG8732856.1"/>
    </source>
</evidence>
<reference evidence="2" key="1">
    <citation type="submission" date="2021-06" db="EMBL/GenBank/DDBJ databases">
        <authorList>
            <person name="Kallberg Y."/>
            <person name="Tangrot J."/>
            <person name="Rosling A."/>
        </authorList>
    </citation>
    <scope>NUCLEOTIDE SEQUENCE</scope>
    <source>
        <strain evidence="2">MA453B</strain>
    </source>
</reference>
<gene>
    <name evidence="2" type="ORF">DERYTH_LOCUS15283</name>
</gene>
<dbReference type="EMBL" id="CAJVPY010012246">
    <property type="protein sequence ID" value="CAG8732856.1"/>
    <property type="molecule type" value="Genomic_DNA"/>
</dbReference>
<evidence type="ECO:0000313" key="3">
    <source>
        <dbReference type="Proteomes" id="UP000789405"/>
    </source>
</evidence>
<name>A0A9N9IFM4_9GLOM</name>
<keyword evidence="3" id="KW-1185">Reference proteome</keyword>
<organism evidence="2 3">
    <name type="scientific">Dentiscutata erythropus</name>
    <dbReference type="NCBI Taxonomy" id="1348616"/>
    <lineage>
        <taxon>Eukaryota</taxon>
        <taxon>Fungi</taxon>
        <taxon>Fungi incertae sedis</taxon>
        <taxon>Mucoromycota</taxon>
        <taxon>Glomeromycotina</taxon>
        <taxon>Glomeromycetes</taxon>
        <taxon>Diversisporales</taxon>
        <taxon>Gigasporaceae</taxon>
        <taxon>Dentiscutata</taxon>
    </lineage>
</organism>
<comment type="caution">
    <text evidence="2">The sequence shown here is derived from an EMBL/GenBank/DDBJ whole genome shotgun (WGS) entry which is preliminary data.</text>
</comment>
<protein>
    <submittedName>
        <fullName evidence="2">21013_t:CDS:1</fullName>
    </submittedName>
</protein>
<evidence type="ECO:0000256" key="1">
    <source>
        <dbReference type="SAM" id="MobiDB-lite"/>
    </source>
</evidence>
<dbReference type="AlphaFoldDB" id="A0A9N9IFM4"/>
<proteinExistence type="predicted"/>
<dbReference type="OrthoDB" id="2408542at2759"/>
<dbReference type="Proteomes" id="UP000789405">
    <property type="component" value="Unassembled WGS sequence"/>
</dbReference>
<accession>A0A9N9IFM4</accession>
<feature type="region of interest" description="Disordered" evidence="1">
    <location>
        <begin position="234"/>
        <end position="274"/>
    </location>
</feature>